<keyword evidence="2" id="KW-0472">Membrane</keyword>
<dbReference type="InterPro" id="IPR005625">
    <property type="entry name" value="PepSY-ass_TM"/>
</dbReference>
<dbReference type="PANTHER" id="PTHR34219:SF1">
    <property type="entry name" value="PEPSY DOMAIN-CONTAINING PROTEIN"/>
    <property type="match status" value="1"/>
</dbReference>
<dbReference type="AlphaFoldDB" id="A0AAU7QXF3"/>
<feature type="transmembrane region" description="Helical" evidence="2">
    <location>
        <begin position="37"/>
        <end position="59"/>
    </location>
</feature>
<dbReference type="RefSeq" id="WP_349876493.1">
    <property type="nucleotide sequence ID" value="NZ_CP157974.1"/>
</dbReference>
<name>A0AAU7QXF3_9ACTN</name>
<evidence type="ECO:0000256" key="2">
    <source>
        <dbReference type="SAM" id="Phobius"/>
    </source>
</evidence>
<dbReference type="InterPro" id="IPR025711">
    <property type="entry name" value="PepSY"/>
</dbReference>
<dbReference type="EMBL" id="CP157974">
    <property type="protein sequence ID" value="XBT80005.1"/>
    <property type="molecule type" value="Genomic_DNA"/>
</dbReference>
<dbReference type="PANTHER" id="PTHR34219">
    <property type="entry name" value="IRON-REGULATED INNER MEMBRANE PROTEIN-RELATED"/>
    <property type="match status" value="1"/>
</dbReference>
<reference evidence="4" key="1">
    <citation type="submission" date="2024-06" db="EMBL/GenBank/DDBJ databases">
        <title>Micromonospora sp. strain HUAS YX12 genome sequences.</title>
        <authorList>
            <person name="Mo P."/>
        </authorList>
    </citation>
    <scope>NUCLEOTIDE SEQUENCE</scope>
    <source>
        <strain evidence="4">HUAS YX12</strain>
    </source>
</reference>
<organism evidence="4">
    <name type="scientific">Micromonospora sp. HUAS YX12</name>
    <dbReference type="NCBI Taxonomy" id="3156396"/>
    <lineage>
        <taxon>Bacteria</taxon>
        <taxon>Bacillati</taxon>
        <taxon>Actinomycetota</taxon>
        <taxon>Actinomycetes</taxon>
        <taxon>Micromonosporales</taxon>
        <taxon>Micromonosporaceae</taxon>
        <taxon>Micromonospora</taxon>
    </lineage>
</organism>
<keyword evidence="2" id="KW-1133">Transmembrane helix</keyword>
<protein>
    <submittedName>
        <fullName evidence="4">PepSY domain-containing protein</fullName>
    </submittedName>
</protein>
<proteinExistence type="predicted"/>
<evidence type="ECO:0000259" key="3">
    <source>
        <dbReference type="Pfam" id="PF03413"/>
    </source>
</evidence>
<feature type="domain" description="PepSY" evidence="3">
    <location>
        <begin position="85"/>
        <end position="142"/>
    </location>
</feature>
<accession>A0AAU7QXF3</accession>
<dbReference type="Pfam" id="PF03413">
    <property type="entry name" value="PepSY"/>
    <property type="match status" value="1"/>
</dbReference>
<evidence type="ECO:0000313" key="4">
    <source>
        <dbReference type="EMBL" id="XBT80005.1"/>
    </source>
</evidence>
<evidence type="ECO:0000256" key="1">
    <source>
        <dbReference type="SAM" id="MobiDB-lite"/>
    </source>
</evidence>
<keyword evidence="2" id="KW-0812">Transmembrane</keyword>
<sequence>MSVTDLSGVPAPDVPAAAQTARSSREPTPFAALLTRLHFYAGILVAPFLLVAALTGLAYTITPQLDQALYGDQLAVAAVGDQPKTLAQQVTAARAAHPDGTIATVAPGAGDRTTQVVFSLEELGEKQHTVYVDPYTGEVTGQLTTWFGSTPATTWLDDLHRNLQLGEIGRHYSEIAASWLWVLVACRC</sequence>
<feature type="region of interest" description="Disordered" evidence="1">
    <location>
        <begin position="1"/>
        <end position="22"/>
    </location>
</feature>
<dbReference type="Pfam" id="PF03929">
    <property type="entry name" value="PepSY_TM"/>
    <property type="match status" value="1"/>
</dbReference>
<gene>
    <name evidence="4" type="ORF">ABIH81_20390</name>
</gene>